<proteinExistence type="predicted"/>
<feature type="transmembrane region" description="Helical" evidence="8">
    <location>
        <begin position="21"/>
        <end position="37"/>
    </location>
</feature>
<dbReference type="PROSITE" id="PS51790">
    <property type="entry name" value="MSRB"/>
    <property type="match status" value="1"/>
</dbReference>
<dbReference type="Pfam" id="PF01641">
    <property type="entry name" value="SelR"/>
    <property type="match status" value="1"/>
</dbReference>
<dbReference type="GO" id="GO:0030091">
    <property type="term" value="P:protein repair"/>
    <property type="evidence" value="ECO:0007669"/>
    <property type="project" value="InterPro"/>
</dbReference>
<keyword evidence="4" id="KW-0862">Zinc</keyword>
<keyword evidence="5 10" id="KW-0560">Oxidoreductase</keyword>
<evidence type="ECO:0000256" key="4">
    <source>
        <dbReference type="ARBA" id="ARBA00022833"/>
    </source>
</evidence>
<feature type="compositionally biased region" description="Basic and acidic residues" evidence="7">
    <location>
        <begin position="75"/>
        <end position="84"/>
    </location>
</feature>
<evidence type="ECO:0000256" key="8">
    <source>
        <dbReference type="SAM" id="Phobius"/>
    </source>
</evidence>
<feature type="domain" description="MsrB" evidence="9">
    <location>
        <begin position="91"/>
        <end position="214"/>
    </location>
</feature>
<evidence type="ECO:0000256" key="1">
    <source>
        <dbReference type="ARBA" id="ARBA00001947"/>
    </source>
</evidence>
<dbReference type="GO" id="GO:0046872">
    <property type="term" value="F:metal ion binding"/>
    <property type="evidence" value="ECO:0007669"/>
    <property type="project" value="UniProtKB-KW"/>
</dbReference>
<keyword evidence="8" id="KW-0472">Membrane</keyword>
<feature type="region of interest" description="Disordered" evidence="7">
    <location>
        <begin position="57"/>
        <end position="84"/>
    </location>
</feature>
<dbReference type="AlphaFoldDB" id="A0A517SQH6"/>
<accession>A0A517SQH6</accession>
<dbReference type="Gene3D" id="2.170.150.20">
    <property type="entry name" value="Peptide methionine sulfoxide reductase"/>
    <property type="match status" value="1"/>
</dbReference>
<dbReference type="SUPFAM" id="SSF51316">
    <property type="entry name" value="Mss4-like"/>
    <property type="match status" value="1"/>
</dbReference>
<keyword evidence="11" id="KW-1185">Reference proteome</keyword>
<dbReference type="RefSeq" id="WP_145269479.1">
    <property type="nucleotide sequence ID" value="NZ_CP036272.1"/>
</dbReference>
<name>A0A517SQH6_9BACT</name>
<dbReference type="Proteomes" id="UP000315003">
    <property type="component" value="Chromosome"/>
</dbReference>
<evidence type="ECO:0000256" key="5">
    <source>
        <dbReference type="ARBA" id="ARBA00023002"/>
    </source>
</evidence>
<dbReference type="InterPro" id="IPR028427">
    <property type="entry name" value="Met_Sox_Rdtase_MsrB"/>
</dbReference>
<evidence type="ECO:0000313" key="11">
    <source>
        <dbReference type="Proteomes" id="UP000315003"/>
    </source>
</evidence>
<keyword evidence="3" id="KW-0479">Metal-binding</keyword>
<dbReference type="EC" id="1.8.4.12" evidence="2"/>
<dbReference type="GO" id="GO:0033743">
    <property type="term" value="F:peptide-methionine (R)-S-oxide reductase activity"/>
    <property type="evidence" value="ECO:0007669"/>
    <property type="project" value="UniProtKB-EC"/>
</dbReference>
<sequence>MSRFFATIKRPRSIFGHGARWGCGIAAIAALGWFIGVDEKLSATPLELDGLTLVAAPSEQPDDESSESTNQDAKSVSDKKTEKIDHTKKQEVKWVDKYNPLSQAAAYVLKRKGTQPRSNGGYTNTTDKGTYVCRQCNAKLYYSTDKFKSHCGWPSFDDEIDGAVKRHLDADGYRVEIVCANCDGHLGHVFEGEQLTEKNTRHCVNTISMVLVPADEPLPPVLKLEKKRNKDK</sequence>
<evidence type="ECO:0000259" key="9">
    <source>
        <dbReference type="PROSITE" id="PS51790"/>
    </source>
</evidence>
<dbReference type="PANTHER" id="PTHR46081:SF8">
    <property type="entry name" value="PEPTIDE METHIONINE SULFOXIDE REDUCTASE 2"/>
    <property type="match status" value="1"/>
</dbReference>
<organism evidence="10 11">
    <name type="scientific">Stieleria bergensis</name>
    <dbReference type="NCBI Taxonomy" id="2528025"/>
    <lineage>
        <taxon>Bacteria</taxon>
        <taxon>Pseudomonadati</taxon>
        <taxon>Planctomycetota</taxon>
        <taxon>Planctomycetia</taxon>
        <taxon>Pirellulales</taxon>
        <taxon>Pirellulaceae</taxon>
        <taxon>Stieleria</taxon>
    </lineage>
</organism>
<dbReference type="InterPro" id="IPR002579">
    <property type="entry name" value="Met_Sox_Rdtase_MsrB_dom"/>
</dbReference>
<dbReference type="PANTHER" id="PTHR46081">
    <property type="entry name" value="PEPTIDE METHIONINE SULFOXIDE REDUCTASE 2"/>
    <property type="match status" value="1"/>
</dbReference>
<protein>
    <recommendedName>
        <fullName evidence="2">peptide-methionine (R)-S-oxide reductase</fullName>
        <ecNumber evidence="2">1.8.4.12</ecNumber>
    </recommendedName>
</protein>
<dbReference type="OrthoDB" id="4174719at2"/>
<dbReference type="NCBIfam" id="NF004036">
    <property type="entry name" value="PRK05508.1"/>
    <property type="match status" value="1"/>
</dbReference>
<comment type="cofactor">
    <cofactor evidence="1">
        <name>Zn(2+)</name>
        <dbReference type="ChEBI" id="CHEBI:29105"/>
    </cofactor>
</comment>
<dbReference type="InterPro" id="IPR011057">
    <property type="entry name" value="Mss4-like_sf"/>
</dbReference>
<dbReference type="EMBL" id="CP036272">
    <property type="protein sequence ID" value="QDT58369.1"/>
    <property type="molecule type" value="Genomic_DNA"/>
</dbReference>
<dbReference type="GO" id="GO:0006979">
    <property type="term" value="P:response to oxidative stress"/>
    <property type="evidence" value="ECO:0007669"/>
    <property type="project" value="InterPro"/>
</dbReference>
<comment type="catalytic activity">
    <reaction evidence="6">
        <text>L-methionyl-[protein] + [thioredoxin]-disulfide + H2O = L-methionyl-(R)-S-oxide-[protein] + [thioredoxin]-dithiol</text>
        <dbReference type="Rhea" id="RHEA:24164"/>
        <dbReference type="Rhea" id="RHEA-COMP:10698"/>
        <dbReference type="Rhea" id="RHEA-COMP:10700"/>
        <dbReference type="Rhea" id="RHEA-COMP:12313"/>
        <dbReference type="Rhea" id="RHEA-COMP:12314"/>
        <dbReference type="ChEBI" id="CHEBI:15377"/>
        <dbReference type="ChEBI" id="CHEBI:16044"/>
        <dbReference type="ChEBI" id="CHEBI:29950"/>
        <dbReference type="ChEBI" id="CHEBI:45764"/>
        <dbReference type="ChEBI" id="CHEBI:50058"/>
        <dbReference type="EC" id="1.8.4.12"/>
    </reaction>
</comment>
<evidence type="ECO:0000313" key="10">
    <source>
        <dbReference type="EMBL" id="QDT58369.1"/>
    </source>
</evidence>
<evidence type="ECO:0000256" key="7">
    <source>
        <dbReference type="SAM" id="MobiDB-lite"/>
    </source>
</evidence>
<keyword evidence="8" id="KW-0812">Transmembrane</keyword>
<gene>
    <name evidence="10" type="primary">msrB</name>
    <name evidence="10" type="ORF">SV7mr_08590</name>
</gene>
<evidence type="ECO:0000256" key="3">
    <source>
        <dbReference type="ARBA" id="ARBA00022723"/>
    </source>
</evidence>
<evidence type="ECO:0000256" key="2">
    <source>
        <dbReference type="ARBA" id="ARBA00012499"/>
    </source>
</evidence>
<reference evidence="10 11" key="1">
    <citation type="submission" date="2019-02" db="EMBL/GenBank/DDBJ databases">
        <title>Deep-cultivation of Planctomycetes and their phenomic and genomic characterization uncovers novel biology.</title>
        <authorList>
            <person name="Wiegand S."/>
            <person name="Jogler M."/>
            <person name="Boedeker C."/>
            <person name="Pinto D."/>
            <person name="Vollmers J."/>
            <person name="Rivas-Marin E."/>
            <person name="Kohn T."/>
            <person name="Peeters S.H."/>
            <person name="Heuer A."/>
            <person name="Rast P."/>
            <person name="Oberbeckmann S."/>
            <person name="Bunk B."/>
            <person name="Jeske O."/>
            <person name="Meyerdierks A."/>
            <person name="Storesund J.E."/>
            <person name="Kallscheuer N."/>
            <person name="Luecker S."/>
            <person name="Lage O.M."/>
            <person name="Pohl T."/>
            <person name="Merkel B.J."/>
            <person name="Hornburger P."/>
            <person name="Mueller R.-W."/>
            <person name="Bruemmer F."/>
            <person name="Labrenz M."/>
            <person name="Spormann A.M."/>
            <person name="Op den Camp H."/>
            <person name="Overmann J."/>
            <person name="Amann R."/>
            <person name="Jetten M.S.M."/>
            <person name="Mascher T."/>
            <person name="Medema M.H."/>
            <person name="Devos D.P."/>
            <person name="Kaster A.-K."/>
            <person name="Ovreas L."/>
            <person name="Rohde M."/>
            <person name="Galperin M.Y."/>
            <person name="Jogler C."/>
        </authorList>
    </citation>
    <scope>NUCLEOTIDE SEQUENCE [LARGE SCALE GENOMIC DNA]</scope>
    <source>
        <strain evidence="10 11">SV_7m_r</strain>
    </source>
</reference>
<keyword evidence="8" id="KW-1133">Transmembrane helix</keyword>
<evidence type="ECO:0000256" key="6">
    <source>
        <dbReference type="ARBA" id="ARBA00048488"/>
    </source>
</evidence>